<dbReference type="GO" id="GO:0016787">
    <property type="term" value="F:hydrolase activity"/>
    <property type="evidence" value="ECO:0007669"/>
    <property type="project" value="InterPro"/>
</dbReference>
<evidence type="ECO:0000313" key="2">
    <source>
        <dbReference type="EMBL" id="VEU19319.1"/>
    </source>
</evidence>
<dbReference type="Pfam" id="PF01738">
    <property type="entry name" value="DLH"/>
    <property type="match status" value="1"/>
</dbReference>
<dbReference type="EMBL" id="CAACVR010000001">
    <property type="protein sequence ID" value="VEU19319.1"/>
    <property type="molecule type" value="Genomic_DNA"/>
</dbReference>
<dbReference type="PANTHER" id="PTHR17630">
    <property type="entry name" value="DIENELACTONE HYDROLASE"/>
    <property type="match status" value="1"/>
</dbReference>
<evidence type="ECO:0000313" key="3">
    <source>
        <dbReference type="Proteomes" id="UP000290900"/>
    </source>
</evidence>
<proteinExistence type="predicted"/>
<dbReference type="InParanoid" id="A0A448YEJ7"/>
<reference evidence="2 3" key="1">
    <citation type="submission" date="2018-12" db="EMBL/GenBank/DDBJ databases">
        <authorList>
            <person name="Tiukova I."/>
            <person name="Dainat J."/>
        </authorList>
    </citation>
    <scope>NUCLEOTIDE SEQUENCE [LARGE SCALE GENOMIC DNA]</scope>
</reference>
<feature type="domain" description="Dienelactone hydrolase" evidence="1">
    <location>
        <begin position="33"/>
        <end position="240"/>
    </location>
</feature>
<gene>
    <name evidence="2" type="ORF">BRENAR_LOCUS57</name>
</gene>
<dbReference type="Gene3D" id="3.40.50.1820">
    <property type="entry name" value="alpha/beta hydrolase"/>
    <property type="match status" value="1"/>
</dbReference>
<dbReference type="InterPro" id="IPR002925">
    <property type="entry name" value="Dienelactn_hydro"/>
</dbReference>
<dbReference type="OrthoDB" id="17560at2759"/>
<protein>
    <submittedName>
        <fullName evidence="2">DEKNAAC100569</fullName>
    </submittedName>
</protein>
<evidence type="ECO:0000259" key="1">
    <source>
        <dbReference type="Pfam" id="PF01738"/>
    </source>
</evidence>
<keyword evidence="3" id="KW-1185">Reference proteome</keyword>
<dbReference type="SUPFAM" id="SSF53474">
    <property type="entry name" value="alpha/beta-Hydrolases"/>
    <property type="match status" value="1"/>
</dbReference>
<dbReference type="FunCoup" id="A0A448YEJ7">
    <property type="interactions" value="263"/>
</dbReference>
<dbReference type="AlphaFoldDB" id="A0A448YEJ7"/>
<dbReference type="Proteomes" id="UP000290900">
    <property type="component" value="Unassembled WGS sequence"/>
</dbReference>
<accession>A0A448YEJ7</accession>
<organism evidence="2 3">
    <name type="scientific">Brettanomyces naardenensis</name>
    <name type="common">Yeast</name>
    <dbReference type="NCBI Taxonomy" id="13370"/>
    <lineage>
        <taxon>Eukaryota</taxon>
        <taxon>Fungi</taxon>
        <taxon>Dikarya</taxon>
        <taxon>Ascomycota</taxon>
        <taxon>Saccharomycotina</taxon>
        <taxon>Pichiomycetes</taxon>
        <taxon>Pichiales</taxon>
        <taxon>Pichiaceae</taxon>
        <taxon>Brettanomyces</taxon>
    </lineage>
</organism>
<dbReference type="STRING" id="13370.A0A448YEJ7"/>
<sequence length="260" mass="28397">MASNPPGPCCCEISFHTGTPVGSISEVYGLNTYVIGKPSETIIIIATDIFGYQLKNTQLVADALHAKTGYQVYIPDLFNGEALRPNPSNREEIGAWLGKHSPETTLPPFNKFVSELKKDLTPKFVAGIGYCYGAKLVISNIGEEGPLDIGCVAHPSFVDVAEIEKVKKPLLISAAQDDPALTVELRHKTEEILTKNKNIFQIDLFSNTRHGYAVKGDFSKPLVRYAANKTLADQALWIQTFGPKGSCKQCSDCKECSCKN</sequence>
<name>A0A448YEJ7_BRENA</name>
<dbReference type="PANTHER" id="PTHR17630:SF44">
    <property type="entry name" value="PROTEIN AIM2"/>
    <property type="match status" value="1"/>
</dbReference>
<dbReference type="InterPro" id="IPR029058">
    <property type="entry name" value="AB_hydrolase_fold"/>
</dbReference>